<dbReference type="GO" id="GO:0005509">
    <property type="term" value="F:calcium ion binding"/>
    <property type="evidence" value="ECO:0007669"/>
    <property type="project" value="InterPro"/>
</dbReference>
<evidence type="ECO:0000256" key="2">
    <source>
        <dbReference type="ARBA" id="ARBA00022729"/>
    </source>
</evidence>
<dbReference type="InterPro" id="IPR000152">
    <property type="entry name" value="EGF-type_Asp/Asn_hydroxyl_site"/>
</dbReference>
<feature type="domain" description="EGF-like" evidence="6">
    <location>
        <begin position="74"/>
        <end position="117"/>
    </location>
</feature>
<evidence type="ECO:0000256" key="1">
    <source>
        <dbReference type="ARBA" id="ARBA00022536"/>
    </source>
</evidence>
<dbReference type="Gene3D" id="2.10.25.10">
    <property type="entry name" value="Laminin"/>
    <property type="match status" value="3"/>
</dbReference>
<evidence type="ECO:0000313" key="8">
    <source>
        <dbReference type="Proteomes" id="UP001208570"/>
    </source>
</evidence>
<dbReference type="SMART" id="SM00179">
    <property type="entry name" value="EGF_CA"/>
    <property type="match status" value="3"/>
</dbReference>
<proteinExistence type="predicted"/>
<dbReference type="CDD" id="cd00054">
    <property type="entry name" value="EGF_CA"/>
    <property type="match status" value="2"/>
</dbReference>
<reference evidence="7" key="1">
    <citation type="journal article" date="2023" name="Mol. Biol. Evol.">
        <title>Third-Generation Sequencing Reveals the Adaptive Role of the Epigenome in Three Deep-Sea Polychaetes.</title>
        <authorList>
            <person name="Perez M."/>
            <person name="Aroh O."/>
            <person name="Sun Y."/>
            <person name="Lan Y."/>
            <person name="Juniper S.K."/>
            <person name="Young C.R."/>
            <person name="Angers B."/>
            <person name="Qian P.Y."/>
        </authorList>
    </citation>
    <scope>NUCLEOTIDE SEQUENCE</scope>
    <source>
        <strain evidence="7">P08H-3</strain>
    </source>
</reference>
<keyword evidence="3" id="KW-0677">Repeat</keyword>
<comment type="caution">
    <text evidence="5">Lacks conserved residue(s) required for the propagation of feature annotation.</text>
</comment>
<evidence type="ECO:0000256" key="3">
    <source>
        <dbReference type="ARBA" id="ARBA00022737"/>
    </source>
</evidence>
<dbReference type="InterPro" id="IPR024731">
    <property type="entry name" value="NELL2-like_EGF"/>
</dbReference>
<dbReference type="FunFam" id="2.10.25.10:FF:000038">
    <property type="entry name" value="Fibrillin 2"/>
    <property type="match status" value="3"/>
</dbReference>
<dbReference type="Proteomes" id="UP001208570">
    <property type="component" value="Unassembled WGS sequence"/>
</dbReference>
<keyword evidence="4" id="KW-1015">Disulfide bond</keyword>
<dbReference type="PROSITE" id="PS00010">
    <property type="entry name" value="ASX_HYDROXYL"/>
    <property type="match status" value="2"/>
</dbReference>
<feature type="domain" description="EGF-like" evidence="6">
    <location>
        <begin position="1"/>
        <end position="39"/>
    </location>
</feature>
<dbReference type="SUPFAM" id="SSF57196">
    <property type="entry name" value="EGF/Laminin"/>
    <property type="match status" value="1"/>
</dbReference>
<dbReference type="PANTHER" id="PTHR24039:SF58">
    <property type="entry name" value="EGF-LIKE DOMAIN-CONTAINING PROTEIN"/>
    <property type="match status" value="1"/>
</dbReference>
<comment type="caution">
    <text evidence="7">The sequence shown here is derived from an EMBL/GenBank/DDBJ whole genome shotgun (WGS) entry which is preliminary data.</text>
</comment>
<dbReference type="SMART" id="SM00181">
    <property type="entry name" value="EGF"/>
    <property type="match status" value="4"/>
</dbReference>
<name>A0AAD9IZ13_9ANNE</name>
<protein>
    <recommendedName>
        <fullName evidence="6">EGF-like domain-containing protein</fullName>
    </recommendedName>
</protein>
<dbReference type="Pfam" id="PF12947">
    <property type="entry name" value="EGF_3"/>
    <property type="match status" value="2"/>
</dbReference>
<keyword evidence="1 5" id="KW-0245">EGF-like domain</keyword>
<gene>
    <name evidence="7" type="ORF">LSH36_872g02000</name>
</gene>
<accession>A0AAD9IZ13</accession>
<keyword evidence="8" id="KW-1185">Reference proteome</keyword>
<dbReference type="SUPFAM" id="SSF57184">
    <property type="entry name" value="Growth factor receptor domain"/>
    <property type="match status" value="1"/>
</dbReference>
<evidence type="ECO:0000313" key="7">
    <source>
        <dbReference type="EMBL" id="KAK2143163.1"/>
    </source>
</evidence>
<evidence type="ECO:0000259" key="6">
    <source>
        <dbReference type="PROSITE" id="PS50026"/>
    </source>
</evidence>
<dbReference type="InterPro" id="IPR001881">
    <property type="entry name" value="EGF-like_Ca-bd_dom"/>
</dbReference>
<sequence>IDECHISVQCDEHARCTNISGSSKCICEDDYTGDGYTCRSIELPCNLNCYLNPECVTVNDDEYYCQCSDGYSTDVNECEMGIDYCDGNLATCTNTPGSYTCSCISGYTGSGRIGECHLIPCQIGCASQPNCAQLGNNSIESHRSKQKYFCCLRFMYHFFYAYSDINECNIGIDNCDEHAICINTPGSYHCSCTFGYTGSGIVGYCKGMI</sequence>
<feature type="non-terminal residue" evidence="7">
    <location>
        <position position="1"/>
    </location>
</feature>
<evidence type="ECO:0000256" key="4">
    <source>
        <dbReference type="ARBA" id="ARBA00023157"/>
    </source>
</evidence>
<dbReference type="PANTHER" id="PTHR24039">
    <property type="entry name" value="FIBRILLIN-RELATED"/>
    <property type="match status" value="1"/>
</dbReference>
<dbReference type="EMBL" id="JAODUP010000872">
    <property type="protein sequence ID" value="KAK2143163.1"/>
    <property type="molecule type" value="Genomic_DNA"/>
</dbReference>
<evidence type="ECO:0000256" key="5">
    <source>
        <dbReference type="PROSITE-ProRule" id="PRU00076"/>
    </source>
</evidence>
<dbReference type="PROSITE" id="PS50026">
    <property type="entry name" value="EGF_3"/>
    <property type="match status" value="3"/>
</dbReference>
<dbReference type="InterPro" id="IPR000742">
    <property type="entry name" value="EGF"/>
</dbReference>
<dbReference type="AlphaFoldDB" id="A0AAD9IZ13"/>
<feature type="domain" description="EGF-like" evidence="6">
    <location>
        <begin position="164"/>
        <end position="206"/>
    </location>
</feature>
<dbReference type="InterPro" id="IPR049883">
    <property type="entry name" value="NOTCH1_EGF-like"/>
</dbReference>
<organism evidence="7 8">
    <name type="scientific">Paralvinella palmiformis</name>
    <dbReference type="NCBI Taxonomy" id="53620"/>
    <lineage>
        <taxon>Eukaryota</taxon>
        <taxon>Metazoa</taxon>
        <taxon>Spiralia</taxon>
        <taxon>Lophotrochozoa</taxon>
        <taxon>Annelida</taxon>
        <taxon>Polychaeta</taxon>
        <taxon>Sedentaria</taxon>
        <taxon>Canalipalpata</taxon>
        <taxon>Terebellida</taxon>
        <taxon>Terebelliformia</taxon>
        <taxon>Alvinellidae</taxon>
        <taxon>Paralvinella</taxon>
    </lineage>
</organism>
<dbReference type="Pfam" id="PF07645">
    <property type="entry name" value="EGF_CA"/>
    <property type="match status" value="1"/>
</dbReference>
<dbReference type="PROSITE" id="PS01187">
    <property type="entry name" value="EGF_CA"/>
    <property type="match status" value="1"/>
</dbReference>
<dbReference type="InterPro" id="IPR018097">
    <property type="entry name" value="EGF_Ca-bd_CS"/>
</dbReference>
<dbReference type="PROSITE" id="PS01186">
    <property type="entry name" value="EGF_2"/>
    <property type="match status" value="2"/>
</dbReference>
<keyword evidence="2" id="KW-0732">Signal</keyword>
<dbReference type="InterPro" id="IPR009030">
    <property type="entry name" value="Growth_fac_rcpt_cys_sf"/>
</dbReference>